<sequence length="438" mass="49394">MSQTTVLPETLSLQGYDRLLVAFSGGMDSAVLLHMLAGLRQTKGLTLRAVHIHHGISRYADDWQQHCQQVCDDLAIPLLVRKVTLCTEGRGIEAAAREARYTAFSELLQPGEALVTAHHQDDQCETLLLALKRGSGPAGLSAMPPVLRFGSAVLLRPLLPFTRQQLAAYAAQYQLHWVEDDSNQDTAYDRNFLRLKILPQLEQRWPRFTAAVTRSAELCGEQEALLDELLRPELDNLITNEKAIPVGPLAGFSAVRRAAILRRWLMHCGAPMPSRDALARLWQEIALSREDANPRLTLGEGELRRYDQHLWWVRVKEGQRQTVLHWSDRQTPLILPAGLGCLTAAEQGIKLRLPTADERLSVRFTVPGKLYIVGRDRGRSLKKIWQECGIPPWRRETTPVLFYNDEPVCAPGVFVTRYAEPKDLPDADCWWLNWTGQA</sequence>
<dbReference type="AlphaFoldDB" id="A0A085JJS4"/>
<dbReference type="InterPro" id="IPR011063">
    <property type="entry name" value="TilS/TtcA_N"/>
</dbReference>
<dbReference type="GO" id="GO:0005737">
    <property type="term" value="C:cytoplasm"/>
    <property type="evidence" value="ECO:0007669"/>
    <property type="project" value="UniProtKB-SubCell"/>
</dbReference>
<dbReference type="NCBIfam" id="TIGR02432">
    <property type="entry name" value="lysidine_TilS_N"/>
    <property type="match status" value="1"/>
</dbReference>
<evidence type="ECO:0000256" key="3">
    <source>
        <dbReference type="ARBA" id="ARBA00022598"/>
    </source>
</evidence>
<dbReference type="GO" id="GO:0005524">
    <property type="term" value="F:ATP binding"/>
    <property type="evidence" value="ECO:0007669"/>
    <property type="project" value="UniProtKB-UniRule"/>
</dbReference>
<gene>
    <name evidence="8 10" type="primary">tilS</name>
    <name evidence="10" type="ORF">GTPT_1253</name>
</gene>
<dbReference type="Pfam" id="PF01171">
    <property type="entry name" value="ATP_bind_3"/>
    <property type="match status" value="1"/>
</dbReference>
<dbReference type="SUPFAM" id="SSF52402">
    <property type="entry name" value="Adenine nucleotide alpha hydrolases-like"/>
    <property type="match status" value="1"/>
</dbReference>
<evidence type="ECO:0000256" key="2">
    <source>
        <dbReference type="ARBA" id="ARBA00022490"/>
    </source>
</evidence>
<dbReference type="HAMAP" id="MF_01161">
    <property type="entry name" value="tRNA_Ile_lys_synt"/>
    <property type="match status" value="1"/>
</dbReference>
<evidence type="ECO:0000256" key="5">
    <source>
        <dbReference type="ARBA" id="ARBA00022741"/>
    </source>
</evidence>
<dbReference type="InterPro" id="IPR015262">
    <property type="entry name" value="tRNA_Ile_lys_synt_subst-bd"/>
</dbReference>
<comment type="subcellular location">
    <subcellularLocation>
        <location evidence="1 8">Cytoplasm</location>
    </subcellularLocation>
</comment>
<dbReference type="GO" id="GO:0032267">
    <property type="term" value="F:tRNA(Ile)-lysidine synthase activity"/>
    <property type="evidence" value="ECO:0007669"/>
    <property type="project" value="UniProtKB-EC"/>
</dbReference>
<dbReference type="PANTHER" id="PTHR43033:SF1">
    <property type="entry name" value="TRNA(ILE)-LYSIDINE SYNTHASE-RELATED"/>
    <property type="match status" value="1"/>
</dbReference>
<dbReference type="NCBIfam" id="TIGR02433">
    <property type="entry name" value="lysidine_TilS_C"/>
    <property type="match status" value="1"/>
</dbReference>
<dbReference type="OrthoDB" id="9807403at2"/>
<evidence type="ECO:0000256" key="1">
    <source>
        <dbReference type="ARBA" id="ARBA00004496"/>
    </source>
</evidence>
<keyword evidence="3 8" id="KW-0436">Ligase</keyword>
<dbReference type="InterPro" id="IPR012795">
    <property type="entry name" value="tRNA_Ile_lys_synt_N"/>
</dbReference>
<evidence type="ECO:0000313" key="10">
    <source>
        <dbReference type="EMBL" id="KFD20720.1"/>
    </source>
</evidence>
<dbReference type="Gene3D" id="1.20.59.20">
    <property type="match status" value="1"/>
</dbReference>
<dbReference type="PANTHER" id="PTHR43033">
    <property type="entry name" value="TRNA(ILE)-LYSIDINE SYNTHASE-RELATED"/>
    <property type="match status" value="1"/>
</dbReference>
<evidence type="ECO:0000256" key="4">
    <source>
        <dbReference type="ARBA" id="ARBA00022694"/>
    </source>
</evidence>
<dbReference type="RefSeq" id="WP_029990205.1">
    <property type="nucleotide sequence ID" value="NZ_ATMJ01000019.1"/>
</dbReference>
<reference evidence="10 11" key="1">
    <citation type="submission" date="2014-05" db="EMBL/GenBank/DDBJ databases">
        <title>ATOL: Assembling a taxonomically balanced genome-scale reconstruction of the evolutionary history of the Enterobacteriaceae.</title>
        <authorList>
            <person name="Plunkett G.III."/>
            <person name="Neeno-Eckwall E.C."/>
            <person name="Glasner J.D."/>
            <person name="Perna N.T."/>
        </authorList>
    </citation>
    <scope>NUCLEOTIDE SEQUENCE [LARGE SCALE GENOMIC DNA]</scope>
    <source>
        <strain evidence="10 11">ATCC 33301</strain>
    </source>
</reference>
<dbReference type="GO" id="GO:0006400">
    <property type="term" value="P:tRNA modification"/>
    <property type="evidence" value="ECO:0007669"/>
    <property type="project" value="UniProtKB-UniRule"/>
</dbReference>
<dbReference type="eggNOG" id="COG0037">
    <property type="taxonomic scope" value="Bacteria"/>
</dbReference>
<accession>A0A085JJS4</accession>
<dbReference type="Proteomes" id="UP000028602">
    <property type="component" value="Unassembled WGS sequence"/>
</dbReference>
<keyword evidence="6 8" id="KW-0067">ATP-binding</keyword>
<feature type="binding site" evidence="8">
    <location>
        <begin position="24"/>
        <end position="29"/>
    </location>
    <ligand>
        <name>ATP</name>
        <dbReference type="ChEBI" id="CHEBI:30616"/>
    </ligand>
</feature>
<comment type="domain">
    <text evidence="8">The N-terminal region contains the highly conserved SGGXDS motif, predicted to be a P-loop motif involved in ATP binding.</text>
</comment>
<dbReference type="EC" id="6.3.4.19" evidence="8"/>
<comment type="similarity">
    <text evidence="8">Belongs to the tRNA(Ile)-lysidine synthase family.</text>
</comment>
<dbReference type="Pfam" id="PF09179">
    <property type="entry name" value="TilS"/>
    <property type="match status" value="1"/>
</dbReference>
<dbReference type="InterPro" id="IPR012094">
    <property type="entry name" value="tRNA_Ile_lys_synt"/>
</dbReference>
<dbReference type="Pfam" id="PF11734">
    <property type="entry name" value="TilS_C"/>
    <property type="match status" value="1"/>
</dbReference>
<keyword evidence="11" id="KW-1185">Reference proteome</keyword>
<dbReference type="InterPro" id="IPR014729">
    <property type="entry name" value="Rossmann-like_a/b/a_fold"/>
</dbReference>
<dbReference type="Gene3D" id="3.40.50.620">
    <property type="entry name" value="HUPs"/>
    <property type="match status" value="1"/>
</dbReference>
<dbReference type="SUPFAM" id="SSF82829">
    <property type="entry name" value="MesJ substrate recognition domain-like"/>
    <property type="match status" value="1"/>
</dbReference>
<evidence type="ECO:0000313" key="11">
    <source>
        <dbReference type="Proteomes" id="UP000028602"/>
    </source>
</evidence>
<evidence type="ECO:0000259" key="9">
    <source>
        <dbReference type="SMART" id="SM00977"/>
    </source>
</evidence>
<keyword evidence="4 8" id="KW-0819">tRNA processing</keyword>
<dbReference type="SUPFAM" id="SSF56037">
    <property type="entry name" value="PheT/TilS domain"/>
    <property type="match status" value="1"/>
</dbReference>
<organism evidence="10 11">
    <name type="scientific">Tatumella ptyseos ATCC 33301</name>
    <dbReference type="NCBI Taxonomy" id="1005995"/>
    <lineage>
        <taxon>Bacteria</taxon>
        <taxon>Pseudomonadati</taxon>
        <taxon>Pseudomonadota</taxon>
        <taxon>Gammaproteobacteria</taxon>
        <taxon>Enterobacterales</taxon>
        <taxon>Erwiniaceae</taxon>
        <taxon>Tatumella</taxon>
    </lineage>
</organism>
<keyword evidence="2 8" id="KW-0963">Cytoplasm</keyword>
<dbReference type="SMART" id="SM00977">
    <property type="entry name" value="TilS_C"/>
    <property type="match status" value="1"/>
</dbReference>
<protein>
    <recommendedName>
        <fullName evidence="8">tRNA(Ile)-lysidine synthase</fullName>
        <ecNumber evidence="8">6.3.4.19</ecNumber>
    </recommendedName>
    <alternativeName>
        <fullName evidence="8">tRNA(Ile)-2-lysyl-cytidine synthase</fullName>
    </alternativeName>
    <alternativeName>
        <fullName evidence="8">tRNA(Ile)-lysidine synthetase</fullName>
    </alternativeName>
</protein>
<evidence type="ECO:0000256" key="7">
    <source>
        <dbReference type="ARBA" id="ARBA00048539"/>
    </source>
</evidence>
<keyword evidence="5 8" id="KW-0547">Nucleotide-binding</keyword>
<comment type="caution">
    <text evidence="10">The sequence shown here is derived from an EMBL/GenBank/DDBJ whole genome shotgun (WGS) entry which is preliminary data.</text>
</comment>
<dbReference type="CDD" id="cd01992">
    <property type="entry name" value="TilS_N"/>
    <property type="match status" value="1"/>
</dbReference>
<comment type="catalytic activity">
    <reaction evidence="7 8">
        <text>cytidine(34) in tRNA(Ile2) + L-lysine + ATP = lysidine(34) in tRNA(Ile2) + AMP + diphosphate + H(+)</text>
        <dbReference type="Rhea" id="RHEA:43744"/>
        <dbReference type="Rhea" id="RHEA-COMP:10625"/>
        <dbReference type="Rhea" id="RHEA-COMP:10670"/>
        <dbReference type="ChEBI" id="CHEBI:15378"/>
        <dbReference type="ChEBI" id="CHEBI:30616"/>
        <dbReference type="ChEBI" id="CHEBI:32551"/>
        <dbReference type="ChEBI" id="CHEBI:33019"/>
        <dbReference type="ChEBI" id="CHEBI:82748"/>
        <dbReference type="ChEBI" id="CHEBI:83665"/>
        <dbReference type="ChEBI" id="CHEBI:456215"/>
        <dbReference type="EC" id="6.3.4.19"/>
    </reaction>
</comment>
<name>A0A085JJS4_9GAMM</name>
<dbReference type="EMBL" id="JMPR01000020">
    <property type="protein sequence ID" value="KFD20720.1"/>
    <property type="molecule type" value="Genomic_DNA"/>
</dbReference>
<dbReference type="NCBIfam" id="NF007942">
    <property type="entry name" value="PRK10660.1"/>
    <property type="match status" value="1"/>
</dbReference>
<evidence type="ECO:0000256" key="6">
    <source>
        <dbReference type="ARBA" id="ARBA00022840"/>
    </source>
</evidence>
<proteinExistence type="inferred from homology"/>
<feature type="domain" description="Lysidine-tRNA(Ile) synthetase C-terminal" evidence="9">
    <location>
        <begin position="360"/>
        <end position="434"/>
    </location>
</feature>
<evidence type="ECO:0000256" key="8">
    <source>
        <dbReference type="HAMAP-Rule" id="MF_01161"/>
    </source>
</evidence>
<dbReference type="InterPro" id="IPR012796">
    <property type="entry name" value="Lysidine-tRNA-synth_C"/>
</dbReference>
<comment type="function">
    <text evidence="8">Ligates lysine onto the cytidine present at position 34 of the AUA codon-specific tRNA(Ile) that contains the anticodon CAU, in an ATP-dependent manner. Cytidine is converted to lysidine, thus changing the amino acid specificity of the tRNA from methionine to isoleucine.</text>
</comment>